<accession>A0A9Q1RA72</accession>
<dbReference type="Proteomes" id="UP001152561">
    <property type="component" value="Unassembled WGS sequence"/>
</dbReference>
<name>A0A9Q1RA72_9SOLA</name>
<dbReference type="AlphaFoldDB" id="A0A9Q1RA72"/>
<dbReference type="PANTHER" id="PTHR46108">
    <property type="entry name" value="BLUE CHEESE"/>
    <property type="match status" value="1"/>
</dbReference>
<organism evidence="3 4">
    <name type="scientific">Anisodus acutangulus</name>
    <dbReference type="NCBI Taxonomy" id="402998"/>
    <lineage>
        <taxon>Eukaryota</taxon>
        <taxon>Viridiplantae</taxon>
        <taxon>Streptophyta</taxon>
        <taxon>Embryophyta</taxon>
        <taxon>Tracheophyta</taxon>
        <taxon>Spermatophyta</taxon>
        <taxon>Magnoliopsida</taxon>
        <taxon>eudicotyledons</taxon>
        <taxon>Gunneridae</taxon>
        <taxon>Pentapetalae</taxon>
        <taxon>asterids</taxon>
        <taxon>lamiids</taxon>
        <taxon>Solanales</taxon>
        <taxon>Solanaceae</taxon>
        <taxon>Solanoideae</taxon>
        <taxon>Hyoscyameae</taxon>
        <taxon>Anisodus</taxon>
    </lineage>
</organism>
<reference evidence="4" key="1">
    <citation type="journal article" date="2023" name="Proc. Natl. Acad. Sci. U.S.A.">
        <title>Genomic and structural basis for evolution of tropane alkaloid biosynthesis.</title>
        <authorList>
            <person name="Wanga Y.-J."/>
            <person name="Taina T."/>
            <person name="Yua J.-Y."/>
            <person name="Lia J."/>
            <person name="Xua B."/>
            <person name="Chenc J."/>
            <person name="D'Auriad J.C."/>
            <person name="Huanga J.-P."/>
            <person name="Huanga S.-X."/>
        </authorList>
    </citation>
    <scope>NUCLEOTIDE SEQUENCE [LARGE SCALE GENOMIC DNA]</scope>
    <source>
        <strain evidence="4">cv. KIB-2019</strain>
    </source>
</reference>
<feature type="compositionally biased region" description="Basic residues" evidence="2">
    <location>
        <begin position="300"/>
        <end position="312"/>
    </location>
</feature>
<gene>
    <name evidence="3" type="ORF">K7X08_011148</name>
</gene>
<comment type="caution">
    <text evidence="3">The sequence shown here is derived from an EMBL/GenBank/DDBJ whole genome shotgun (WGS) entry which is preliminary data.</text>
</comment>
<feature type="compositionally biased region" description="Basic and acidic residues" evidence="2">
    <location>
        <begin position="255"/>
        <end position="264"/>
    </location>
</feature>
<feature type="compositionally biased region" description="Basic and acidic residues" evidence="2">
    <location>
        <begin position="319"/>
        <end position="333"/>
    </location>
</feature>
<proteinExistence type="predicted"/>
<feature type="region of interest" description="Disordered" evidence="2">
    <location>
        <begin position="291"/>
        <end position="348"/>
    </location>
</feature>
<feature type="region of interest" description="Disordered" evidence="2">
    <location>
        <begin position="247"/>
        <end position="270"/>
    </location>
</feature>
<keyword evidence="4" id="KW-1185">Reference proteome</keyword>
<keyword evidence="1" id="KW-0853">WD repeat</keyword>
<sequence length="348" mass="38017">MLEKEKALNLTVEFFCRLVKQQANVAQLITMLVETHIFSFVVGRAFVTDIEKLKLNRKIGSLEVERVLNFFSEVTKDGIRPGANLLYAIEVLVYGVEGSVVHIMKALAAHPSAAQSLIEDNSLMLLFQMVANGSLVAFSQYKEGLVPLHTIQLHRHAMQILGLLLGNDNGSTAKYIRKHHLIKVLLLAVKDFNPDCGDSAYTMSMIDLLLECVELSYRPVCLVLAKGQDGQNSHFKILPDQGVTSDYPHLANHAGKSDLEEKGGEASSQDVSPTLSRLLDVLVNLAQTGPSGASGLKASKASHVKPSGHGRSRTPSSDRIVDDVWDKDNDKVKRPGSCSDVARHISEG</sequence>
<evidence type="ECO:0000313" key="4">
    <source>
        <dbReference type="Proteomes" id="UP001152561"/>
    </source>
</evidence>
<dbReference type="InterPro" id="IPR051944">
    <property type="entry name" value="BEACH_domain_protein"/>
</dbReference>
<evidence type="ECO:0000313" key="3">
    <source>
        <dbReference type="EMBL" id="KAJ8547562.1"/>
    </source>
</evidence>
<evidence type="ECO:0000256" key="1">
    <source>
        <dbReference type="ARBA" id="ARBA00022574"/>
    </source>
</evidence>
<protein>
    <submittedName>
        <fullName evidence="3">Uncharacterized protein</fullName>
    </submittedName>
</protein>
<evidence type="ECO:0000256" key="2">
    <source>
        <dbReference type="SAM" id="MobiDB-lite"/>
    </source>
</evidence>
<dbReference type="PANTHER" id="PTHR46108:SF4">
    <property type="entry name" value="BLUE CHEESE"/>
    <property type="match status" value="1"/>
</dbReference>
<dbReference type="OrthoDB" id="1709956at2759"/>
<dbReference type="EMBL" id="JAJAGQ010000012">
    <property type="protein sequence ID" value="KAJ8547562.1"/>
    <property type="molecule type" value="Genomic_DNA"/>
</dbReference>